<feature type="compositionally biased region" description="Polar residues" evidence="7">
    <location>
        <begin position="634"/>
        <end position="650"/>
    </location>
</feature>
<evidence type="ECO:0000256" key="6">
    <source>
        <dbReference type="ARBA" id="ARBA00023180"/>
    </source>
</evidence>
<dbReference type="PANTHER" id="PTHR10796">
    <property type="entry name" value="PATCHED-RELATED"/>
    <property type="match status" value="1"/>
</dbReference>
<feature type="domain" description="SSD" evidence="9">
    <location>
        <begin position="1"/>
        <end position="97"/>
    </location>
</feature>
<feature type="region of interest" description="Disordered" evidence="7">
    <location>
        <begin position="592"/>
        <end position="650"/>
    </location>
</feature>
<evidence type="ECO:0000256" key="5">
    <source>
        <dbReference type="ARBA" id="ARBA00023136"/>
    </source>
</evidence>
<evidence type="ECO:0000256" key="8">
    <source>
        <dbReference type="SAM" id="Phobius"/>
    </source>
</evidence>
<keyword evidence="11" id="KW-1185">Reference proteome</keyword>
<accession>A0A7R9BCN3</accession>
<dbReference type="Pfam" id="PF02460">
    <property type="entry name" value="Patched"/>
    <property type="match status" value="1"/>
</dbReference>
<comment type="subcellular location">
    <subcellularLocation>
        <location evidence="1">Membrane</location>
        <topology evidence="1">Multi-pass membrane protein</topology>
    </subcellularLocation>
</comment>
<feature type="transmembrane region" description="Helical" evidence="8">
    <location>
        <begin position="43"/>
        <end position="62"/>
    </location>
</feature>
<keyword evidence="6" id="KW-0325">Glycoprotein</keyword>
<sequence>MKLQTVVFGGIGMDDTFLMLAAWRKTSVHASVEHRVQETYAEAAVSMTITSLTNVLSFLIGATSSFRVLNIFCMYSGLSILFLYLYQITFFGGWMAFYGRLEKANRHTFTMRKIITYNEAAKQGRGTWYRMLCTGGHEPDDDFDEGAEGATNHAVMLFFRNCVAKTLTKPVAKIMVGIIFICYVAGGLYGVLQLEEGLSLKRLVSDYSYYVDFYDKRFSEFMDYPYRVPIVVAGHVDYSDRTVQDDMERLLERIENHTFYANSNFTDSWLRKFLKFAEMANNHGANIIDLSNETTFNENLRGVLNSGDNNKNALDVVFDDGGRIIASRFIVQIYDLKKLPDLKDCMLFLRHVFKEEFPNYNLTAFNPVFSFAELLIGATNTAIQTVGIAAVVMLIIALIMIPESKCAIYVGFSLVSIELGVLGYMSLWGVNLDAISVGCLVMCIGFSVDFSAHVTHSFISSPESTNILKLQDAIEKAGLPILQGATSSVLGVIAMLKIPAYAYLIFVKTIFLVMIFGAVHGILFLPVLLTLTESNGEKKKTDSKQAAKRIASPQTDLSLIRRDEFSDSSFRQDEGNDYVSFMGFKLHDAKKKNRVSGSSSDESSGIGMDPKSSSSESVDSKEVDEFVDADEPLNNGSSRLMSQVSHDSCL</sequence>
<dbReference type="PROSITE" id="PS50156">
    <property type="entry name" value="SSD"/>
    <property type="match status" value="1"/>
</dbReference>
<feature type="transmembrane region" description="Helical" evidence="8">
    <location>
        <begin position="408"/>
        <end position="428"/>
    </location>
</feature>
<feature type="transmembrane region" description="Helical" evidence="8">
    <location>
        <begin position="434"/>
        <end position="456"/>
    </location>
</feature>
<dbReference type="OrthoDB" id="6505774at2759"/>
<dbReference type="AlphaFoldDB" id="A0A7R9BCN3"/>
<feature type="transmembrane region" description="Helical" evidence="8">
    <location>
        <begin position="477"/>
        <end position="496"/>
    </location>
</feature>
<evidence type="ECO:0000313" key="11">
    <source>
        <dbReference type="Proteomes" id="UP000678499"/>
    </source>
</evidence>
<dbReference type="InterPro" id="IPR000731">
    <property type="entry name" value="SSD"/>
</dbReference>
<gene>
    <name evidence="10" type="ORF">NMOB1V02_LOCUS654</name>
</gene>
<dbReference type="Proteomes" id="UP000678499">
    <property type="component" value="Unassembled WGS sequence"/>
</dbReference>
<evidence type="ECO:0000256" key="4">
    <source>
        <dbReference type="ARBA" id="ARBA00022989"/>
    </source>
</evidence>
<evidence type="ECO:0000313" key="10">
    <source>
        <dbReference type="EMBL" id="CAD7272732.1"/>
    </source>
</evidence>
<dbReference type="EMBL" id="CAJPEX010000057">
    <property type="protein sequence ID" value="CAG0912884.1"/>
    <property type="molecule type" value="Genomic_DNA"/>
</dbReference>
<dbReference type="InterPro" id="IPR051697">
    <property type="entry name" value="Patched_domain-protein"/>
</dbReference>
<keyword evidence="4 8" id="KW-1133">Transmembrane helix</keyword>
<feature type="transmembrane region" description="Helical" evidence="8">
    <location>
        <begin position="68"/>
        <end position="97"/>
    </location>
</feature>
<reference evidence="10" key="1">
    <citation type="submission" date="2020-11" db="EMBL/GenBank/DDBJ databases">
        <authorList>
            <person name="Tran Van P."/>
        </authorList>
    </citation>
    <scope>NUCLEOTIDE SEQUENCE</scope>
</reference>
<evidence type="ECO:0000256" key="3">
    <source>
        <dbReference type="ARBA" id="ARBA00022692"/>
    </source>
</evidence>
<proteinExistence type="inferred from homology"/>
<dbReference type="EMBL" id="OA882094">
    <property type="protein sequence ID" value="CAD7272732.1"/>
    <property type="molecule type" value="Genomic_DNA"/>
</dbReference>
<feature type="transmembrane region" description="Helical" evidence="8">
    <location>
        <begin position="382"/>
        <end position="401"/>
    </location>
</feature>
<name>A0A7R9BCN3_9CRUS</name>
<feature type="compositionally biased region" description="Low complexity" evidence="7">
    <location>
        <begin position="596"/>
        <end position="617"/>
    </location>
</feature>
<dbReference type="PANTHER" id="PTHR10796:SF92">
    <property type="entry name" value="PATCHED-RELATED, ISOFORM A"/>
    <property type="match status" value="1"/>
</dbReference>
<evidence type="ECO:0000256" key="2">
    <source>
        <dbReference type="ARBA" id="ARBA00005585"/>
    </source>
</evidence>
<comment type="similarity">
    <text evidence="2">Belongs to the patched family.</text>
</comment>
<evidence type="ECO:0000256" key="7">
    <source>
        <dbReference type="SAM" id="MobiDB-lite"/>
    </source>
</evidence>
<keyword evidence="3 8" id="KW-0812">Transmembrane</keyword>
<evidence type="ECO:0000256" key="1">
    <source>
        <dbReference type="ARBA" id="ARBA00004141"/>
    </source>
</evidence>
<dbReference type="Gene3D" id="1.20.1640.10">
    <property type="entry name" value="Multidrug efflux transporter AcrB transmembrane domain"/>
    <property type="match status" value="2"/>
</dbReference>
<organism evidence="10">
    <name type="scientific">Notodromas monacha</name>
    <dbReference type="NCBI Taxonomy" id="399045"/>
    <lineage>
        <taxon>Eukaryota</taxon>
        <taxon>Metazoa</taxon>
        <taxon>Ecdysozoa</taxon>
        <taxon>Arthropoda</taxon>
        <taxon>Crustacea</taxon>
        <taxon>Oligostraca</taxon>
        <taxon>Ostracoda</taxon>
        <taxon>Podocopa</taxon>
        <taxon>Podocopida</taxon>
        <taxon>Cypridocopina</taxon>
        <taxon>Cypridoidea</taxon>
        <taxon>Cyprididae</taxon>
        <taxon>Notodromas</taxon>
    </lineage>
</organism>
<feature type="transmembrane region" description="Helical" evidence="8">
    <location>
        <begin position="502"/>
        <end position="531"/>
    </location>
</feature>
<dbReference type="InterPro" id="IPR003392">
    <property type="entry name" value="PTHD_SSD"/>
</dbReference>
<evidence type="ECO:0000259" key="9">
    <source>
        <dbReference type="PROSITE" id="PS50156"/>
    </source>
</evidence>
<feature type="transmembrane region" description="Helical" evidence="8">
    <location>
        <begin position="174"/>
        <end position="192"/>
    </location>
</feature>
<dbReference type="GO" id="GO:0016020">
    <property type="term" value="C:membrane"/>
    <property type="evidence" value="ECO:0007669"/>
    <property type="project" value="UniProtKB-SubCell"/>
</dbReference>
<protein>
    <recommendedName>
        <fullName evidence="9">SSD domain-containing protein</fullName>
    </recommendedName>
</protein>
<dbReference type="SUPFAM" id="SSF82866">
    <property type="entry name" value="Multidrug efflux transporter AcrB transmembrane domain"/>
    <property type="match status" value="2"/>
</dbReference>
<keyword evidence="5 8" id="KW-0472">Membrane</keyword>